<gene>
    <name evidence="4" type="ORF">VP01_3081g1</name>
</gene>
<comment type="caution">
    <text evidence="4">The sequence shown here is derived from an EMBL/GenBank/DDBJ whole genome shotgun (WGS) entry which is preliminary data.</text>
</comment>
<dbReference type="Proteomes" id="UP000037035">
    <property type="component" value="Unassembled WGS sequence"/>
</dbReference>
<dbReference type="SUPFAM" id="SSF47923">
    <property type="entry name" value="Ypt/Rab-GAP domain of gyp1p"/>
    <property type="match status" value="2"/>
</dbReference>
<dbReference type="GO" id="GO:0005096">
    <property type="term" value="F:GTPase activator activity"/>
    <property type="evidence" value="ECO:0007669"/>
    <property type="project" value="UniProtKB-KW"/>
</dbReference>
<dbReference type="PANTHER" id="PTHR22957:SF502">
    <property type="entry name" value="SMALL G PROTEIN SIGNALING MODULATOR 2-RELATED"/>
    <property type="match status" value="1"/>
</dbReference>
<dbReference type="AlphaFoldDB" id="A0A0L6V0H0"/>
<dbReference type="Pfam" id="PF00566">
    <property type="entry name" value="RabGAP-TBC"/>
    <property type="match status" value="1"/>
</dbReference>
<protein>
    <recommendedName>
        <fullName evidence="3">Rab-GAP TBC domain-containing protein</fullName>
    </recommendedName>
</protein>
<evidence type="ECO:0000313" key="4">
    <source>
        <dbReference type="EMBL" id="KNZ53992.1"/>
    </source>
</evidence>
<evidence type="ECO:0000259" key="3">
    <source>
        <dbReference type="PROSITE" id="PS50086"/>
    </source>
</evidence>
<proteinExistence type="predicted"/>
<dbReference type="InterPro" id="IPR000195">
    <property type="entry name" value="Rab-GAP-TBC_dom"/>
</dbReference>
<organism evidence="4 5">
    <name type="scientific">Puccinia sorghi</name>
    <dbReference type="NCBI Taxonomy" id="27349"/>
    <lineage>
        <taxon>Eukaryota</taxon>
        <taxon>Fungi</taxon>
        <taxon>Dikarya</taxon>
        <taxon>Basidiomycota</taxon>
        <taxon>Pucciniomycotina</taxon>
        <taxon>Pucciniomycetes</taxon>
        <taxon>Pucciniales</taxon>
        <taxon>Pucciniaceae</taxon>
        <taxon>Puccinia</taxon>
    </lineage>
</organism>
<dbReference type="Gene3D" id="1.10.8.270">
    <property type="entry name" value="putative rabgap domain of human tbc1 domain family member 14 like domains"/>
    <property type="match status" value="1"/>
</dbReference>
<evidence type="ECO:0000256" key="2">
    <source>
        <dbReference type="SAM" id="MobiDB-lite"/>
    </source>
</evidence>
<name>A0A0L6V0H0_9BASI</name>
<dbReference type="SMART" id="SM00164">
    <property type="entry name" value="TBC"/>
    <property type="match status" value="1"/>
</dbReference>
<accession>A0A0L6V0H0</accession>
<dbReference type="OrthoDB" id="10264062at2759"/>
<evidence type="ECO:0000313" key="5">
    <source>
        <dbReference type="Proteomes" id="UP000037035"/>
    </source>
</evidence>
<reference evidence="4 5" key="1">
    <citation type="submission" date="2015-08" db="EMBL/GenBank/DDBJ databases">
        <title>Next Generation Sequencing and Analysis of the Genome of Puccinia sorghi L Schw, the Causal Agent of Maize Common Rust.</title>
        <authorList>
            <person name="Rochi L."/>
            <person name="Burguener G."/>
            <person name="Darino M."/>
            <person name="Turjanski A."/>
            <person name="Kreff E."/>
            <person name="Dieguez M.J."/>
            <person name="Sacco F."/>
        </authorList>
    </citation>
    <scope>NUCLEOTIDE SEQUENCE [LARGE SCALE GENOMIC DNA]</scope>
    <source>
        <strain evidence="4 5">RO10H11247</strain>
    </source>
</reference>
<dbReference type="Gene3D" id="1.10.472.80">
    <property type="entry name" value="Ypt/Rab-GAP domain of gyp1p, domain 3"/>
    <property type="match status" value="1"/>
</dbReference>
<dbReference type="EMBL" id="LAVV01008037">
    <property type="protein sequence ID" value="KNZ53992.1"/>
    <property type="molecule type" value="Genomic_DNA"/>
</dbReference>
<dbReference type="InterPro" id="IPR035969">
    <property type="entry name" value="Rab-GAP_TBC_sf"/>
</dbReference>
<feature type="domain" description="Rab-GAP TBC" evidence="3">
    <location>
        <begin position="521"/>
        <end position="713"/>
    </location>
</feature>
<dbReference type="PROSITE" id="PS50086">
    <property type="entry name" value="TBC_RABGAP"/>
    <property type="match status" value="1"/>
</dbReference>
<evidence type="ECO:0000256" key="1">
    <source>
        <dbReference type="ARBA" id="ARBA00022468"/>
    </source>
</evidence>
<dbReference type="VEuPathDB" id="FungiDB:VP01_3081g1"/>
<dbReference type="STRING" id="27349.A0A0L6V0H0"/>
<keyword evidence="1" id="KW-0343">GTPase activation</keyword>
<feature type="region of interest" description="Disordered" evidence="2">
    <location>
        <begin position="96"/>
        <end position="132"/>
    </location>
</feature>
<dbReference type="FunFam" id="1.10.472.80:FF:000077">
    <property type="entry name" value="TBC1 domain family member"/>
    <property type="match status" value="1"/>
</dbReference>
<dbReference type="PANTHER" id="PTHR22957">
    <property type="entry name" value="TBC1 DOMAIN FAMILY MEMBER GTPASE-ACTIVATING PROTEIN"/>
    <property type="match status" value="1"/>
</dbReference>
<sequence>MEMEKRSGGLASAQLGLAIGQAGAQREPWLWEERKCCCGDSPPSHFMGGGPSTPPHPMDSLEEMFEDEHLLEHSIDGRSILSDDLVEITRPTAFRIGDVPSDSHSHSKDPSSNSSRLPVTGSDGTKEEDPQPYKLRWSKSKVYIHPTSFLRDNLSGYIGILQRAPRSFYLSWIPERAIEDSMERESWIKLDLDPQLSTDEDILVKVPTDSHATPAYAFSVPIDSIHSVIFTPPTLSSWYGTVVINVFCGPTLPKLYFHDDESRSTQFSRESREVRLAQNRLSSLPASWGGEALLTQLRRFADVCQSTRQHGLFLINPSKHEREEHLTPIFSDDALEAPNSPPKRNSILHQSLRNGNPSGSMDELTFSILSSFSKLTQNAKSAAQMVLSHRLAKPIIPHLPQPIASLANGEPEFIRWSQQAGVEGYDAARVYLAKWASIVAAQGERSRRAEFNDWDPEPIANDNYLNPLDGGFEATYQVPKVRSQRAPTQPIELEEFVAWQDDSGKLLLDKAEAKRRIFQRGVAPAARKLVWLFLLEVHDWQSTSQERELNRNHMSEEYQKLKASWEIEGEELRSTASFQEEAHRIEDDSNMPSTNVHVETVGKILMTYNMWEKELGYVQGMSDLCAPLYVVFGADEVTTYFAFVKLMEKMGMRDELSRLQQLLLLIDPQLYCHFEKTNSLNLFFCFRWILISFKREFEFHDVLKVWEALWTDVCGPHSDLFLALAVLQTHREPIIRYLQEFDEVLKYINDIANAHMLYLTYKSIVETRSTVTSDGIQVIECGKRNVAVTDELKSLL</sequence>
<keyword evidence="5" id="KW-1185">Reference proteome</keyword>